<dbReference type="EMBL" id="FTNK01000007">
    <property type="protein sequence ID" value="SIR12800.1"/>
    <property type="molecule type" value="Genomic_DNA"/>
</dbReference>
<organism evidence="1 2">
    <name type="scientific">Paenibacillus macquariensis</name>
    <dbReference type="NCBI Taxonomy" id="948756"/>
    <lineage>
        <taxon>Bacteria</taxon>
        <taxon>Bacillati</taxon>
        <taxon>Bacillota</taxon>
        <taxon>Bacilli</taxon>
        <taxon>Bacillales</taxon>
        <taxon>Paenibacillaceae</taxon>
        <taxon>Paenibacillus</taxon>
    </lineage>
</organism>
<keyword evidence="2" id="KW-1185">Reference proteome</keyword>
<reference evidence="1 2" key="1">
    <citation type="submission" date="2017-01" db="EMBL/GenBank/DDBJ databases">
        <authorList>
            <person name="Varghese N."/>
            <person name="Submissions S."/>
        </authorList>
    </citation>
    <scope>NUCLEOTIDE SEQUENCE [LARGE SCALE GENOMIC DNA]</scope>
    <source>
        <strain evidence="1 2">ATCC 23464</strain>
    </source>
</reference>
<proteinExistence type="predicted"/>
<comment type="caution">
    <text evidence="1">The sequence shown here is derived from an EMBL/GenBank/DDBJ whole genome shotgun (WGS) entry which is preliminary data.</text>
</comment>
<protein>
    <submittedName>
        <fullName evidence="1">Uncharacterized protein</fullName>
    </submittedName>
</protein>
<dbReference type="Proteomes" id="UP000186666">
    <property type="component" value="Unassembled WGS sequence"/>
</dbReference>
<name>A0ABY1K1G9_9BACL</name>
<evidence type="ECO:0000313" key="1">
    <source>
        <dbReference type="EMBL" id="SIR12800.1"/>
    </source>
</evidence>
<sequence length="31" mass="3503">MKGFFLMLFKPIVVVCHSAVIGVSYASHEYE</sequence>
<gene>
    <name evidence="1" type="ORF">SAMN05421578_107171</name>
</gene>
<evidence type="ECO:0000313" key="2">
    <source>
        <dbReference type="Proteomes" id="UP000186666"/>
    </source>
</evidence>
<accession>A0ABY1K1G9</accession>